<dbReference type="STRING" id="564198.BST17_24055"/>
<dbReference type="InterPro" id="IPR019921">
    <property type="entry name" value="Lucif-like_OxRdtase_Rv2161c"/>
</dbReference>
<keyword evidence="4" id="KW-0503">Monooxygenase</keyword>
<keyword evidence="2" id="KW-0288">FMN</keyword>
<comment type="caution">
    <text evidence="6">The sequence shown here is derived from an EMBL/GenBank/DDBJ whole genome shotgun (WGS) entry which is preliminary data.</text>
</comment>
<sequence length="285" mass="30290">MRIGVVFPQTELGGDPGAVRAYGRRVEELGFTHILAYDHVVGADPAVHTGWAGPYDVRTTFHEPLVMFGFLAAVTEAVELVTGVIILPQRQTVLVAKQAAEVDLLSSGRLRLGVGIGWNAVEYEALGEDFSTRGKRSAEQIAVLRKLWTEPTVSVRGAHHQITGAGLSPLPVQRPIPIWIGSASDPGYRRAGRLADGWFPMMSPGPRLDHARSVVEDAATAAGRDPAQIGMEGRVSWRGDDDAALAEVTAWSQAGASHLSINTMGAGLATVDDHLAVLARIAAGL</sequence>
<name>A0A1W9YQM2_MYCBA</name>
<dbReference type="AlphaFoldDB" id="A0A1W9YQM2"/>
<keyword evidence="1" id="KW-0285">Flavoprotein</keyword>
<evidence type="ECO:0000313" key="6">
    <source>
        <dbReference type="EMBL" id="ORA02353.1"/>
    </source>
</evidence>
<dbReference type="InterPro" id="IPR011251">
    <property type="entry name" value="Luciferase-like_dom"/>
</dbReference>
<proteinExistence type="predicted"/>
<dbReference type="Proteomes" id="UP000192366">
    <property type="component" value="Unassembled WGS sequence"/>
</dbReference>
<dbReference type="InterPro" id="IPR050172">
    <property type="entry name" value="SsuD_RutA_monooxygenase"/>
</dbReference>
<protein>
    <submittedName>
        <fullName evidence="6">LLM class F420-dependent oxidoreductase</fullName>
    </submittedName>
</protein>
<keyword evidence="3" id="KW-0560">Oxidoreductase</keyword>
<gene>
    <name evidence="6" type="ORF">BST17_24055</name>
</gene>
<accession>A0A1W9YQM2</accession>
<evidence type="ECO:0000256" key="1">
    <source>
        <dbReference type="ARBA" id="ARBA00022630"/>
    </source>
</evidence>
<dbReference type="RefSeq" id="WP_083061411.1">
    <property type="nucleotide sequence ID" value="NZ_JACKVM010000005.1"/>
</dbReference>
<keyword evidence="7" id="KW-1185">Reference proteome</keyword>
<evidence type="ECO:0000256" key="2">
    <source>
        <dbReference type="ARBA" id="ARBA00022643"/>
    </source>
</evidence>
<evidence type="ECO:0000256" key="3">
    <source>
        <dbReference type="ARBA" id="ARBA00023002"/>
    </source>
</evidence>
<reference evidence="6 7" key="1">
    <citation type="submission" date="2017-02" db="EMBL/GenBank/DDBJ databases">
        <title>The new phylogeny of genus Mycobacterium.</title>
        <authorList>
            <person name="Tortoli E."/>
            <person name="Trovato A."/>
            <person name="Cirillo D.M."/>
        </authorList>
    </citation>
    <scope>NUCLEOTIDE SEQUENCE [LARGE SCALE GENOMIC DNA]</scope>
    <source>
        <strain evidence="6 7">DSM 45578</strain>
    </source>
</reference>
<dbReference type="SUPFAM" id="SSF51679">
    <property type="entry name" value="Bacterial luciferase-like"/>
    <property type="match status" value="1"/>
</dbReference>
<dbReference type="Pfam" id="PF00296">
    <property type="entry name" value="Bac_luciferase"/>
    <property type="match status" value="1"/>
</dbReference>
<dbReference type="OrthoDB" id="9781803at2"/>
<evidence type="ECO:0000313" key="7">
    <source>
        <dbReference type="Proteomes" id="UP000192366"/>
    </source>
</evidence>
<evidence type="ECO:0000259" key="5">
    <source>
        <dbReference type="Pfam" id="PF00296"/>
    </source>
</evidence>
<dbReference type="Gene3D" id="3.20.20.30">
    <property type="entry name" value="Luciferase-like domain"/>
    <property type="match status" value="1"/>
</dbReference>
<dbReference type="EMBL" id="MVHJ01000030">
    <property type="protein sequence ID" value="ORA02353.1"/>
    <property type="molecule type" value="Genomic_DNA"/>
</dbReference>
<dbReference type="InterPro" id="IPR036661">
    <property type="entry name" value="Luciferase-like_sf"/>
</dbReference>
<feature type="domain" description="Luciferase-like" evidence="5">
    <location>
        <begin position="6"/>
        <end position="254"/>
    </location>
</feature>
<dbReference type="PANTHER" id="PTHR42847">
    <property type="entry name" value="ALKANESULFONATE MONOOXYGENASE"/>
    <property type="match status" value="1"/>
</dbReference>
<dbReference type="GO" id="GO:0008726">
    <property type="term" value="F:alkanesulfonate monooxygenase activity"/>
    <property type="evidence" value="ECO:0007669"/>
    <property type="project" value="TreeGrafter"/>
</dbReference>
<evidence type="ECO:0000256" key="4">
    <source>
        <dbReference type="ARBA" id="ARBA00023033"/>
    </source>
</evidence>
<dbReference type="PANTHER" id="PTHR42847:SF4">
    <property type="entry name" value="ALKANESULFONATE MONOOXYGENASE-RELATED"/>
    <property type="match status" value="1"/>
</dbReference>
<dbReference type="NCBIfam" id="TIGR03619">
    <property type="entry name" value="F420_Rv2161c"/>
    <property type="match status" value="1"/>
</dbReference>
<organism evidence="6 7">
    <name type="scientific">Mycolicibacterium bacteremicum</name>
    <name type="common">Mycobacterium bacteremicum</name>
    <dbReference type="NCBI Taxonomy" id="564198"/>
    <lineage>
        <taxon>Bacteria</taxon>
        <taxon>Bacillati</taxon>
        <taxon>Actinomycetota</taxon>
        <taxon>Actinomycetes</taxon>
        <taxon>Mycobacteriales</taxon>
        <taxon>Mycobacteriaceae</taxon>
        <taxon>Mycolicibacterium</taxon>
    </lineage>
</organism>
<dbReference type="GO" id="GO:0046306">
    <property type="term" value="P:alkanesulfonate catabolic process"/>
    <property type="evidence" value="ECO:0007669"/>
    <property type="project" value="TreeGrafter"/>
</dbReference>